<dbReference type="SUPFAM" id="SSF55729">
    <property type="entry name" value="Acyl-CoA N-acyltransferases (Nat)"/>
    <property type="match status" value="1"/>
</dbReference>
<comment type="caution">
    <text evidence="2">The sequence shown here is derived from an EMBL/GenBank/DDBJ whole genome shotgun (WGS) entry which is preliminary data.</text>
</comment>
<dbReference type="GeneID" id="28738458"/>
<reference evidence="2 3" key="1">
    <citation type="submission" date="2015-06" db="EMBL/GenBank/DDBJ databases">
        <title>Draft genome of the ant-associated black yeast Phialophora attae CBS 131958.</title>
        <authorList>
            <person name="Moreno L.F."/>
            <person name="Stielow B.J."/>
            <person name="de Hoog S."/>
            <person name="Vicente V.A."/>
            <person name="Weiss V.A."/>
            <person name="de Vries M."/>
            <person name="Cruz L.M."/>
            <person name="Souza E.M."/>
        </authorList>
    </citation>
    <scope>NUCLEOTIDE SEQUENCE [LARGE SCALE GENOMIC DNA]</scope>
    <source>
        <strain evidence="2 3">CBS 131958</strain>
    </source>
</reference>
<accession>A0A0N1P2W8</accession>
<dbReference type="Gene3D" id="3.40.630.30">
    <property type="match status" value="1"/>
</dbReference>
<dbReference type="VEuPathDB" id="FungiDB:AB675_6298"/>
<organism evidence="2 3">
    <name type="scientific">Cyphellophora attinorum</name>
    <dbReference type="NCBI Taxonomy" id="1664694"/>
    <lineage>
        <taxon>Eukaryota</taxon>
        <taxon>Fungi</taxon>
        <taxon>Dikarya</taxon>
        <taxon>Ascomycota</taxon>
        <taxon>Pezizomycotina</taxon>
        <taxon>Eurotiomycetes</taxon>
        <taxon>Chaetothyriomycetidae</taxon>
        <taxon>Chaetothyriales</taxon>
        <taxon>Cyphellophoraceae</taxon>
        <taxon>Cyphellophora</taxon>
    </lineage>
</organism>
<name>A0A0N1P2W8_9EURO</name>
<dbReference type="PROSITE" id="PS51186">
    <property type="entry name" value="GNAT"/>
    <property type="match status" value="1"/>
</dbReference>
<proteinExistence type="predicted"/>
<dbReference type="InterPro" id="IPR016181">
    <property type="entry name" value="Acyl_CoA_acyltransferase"/>
</dbReference>
<dbReference type="Proteomes" id="UP000038010">
    <property type="component" value="Unassembled WGS sequence"/>
</dbReference>
<dbReference type="Pfam" id="PF00583">
    <property type="entry name" value="Acetyltransf_1"/>
    <property type="match status" value="1"/>
</dbReference>
<dbReference type="EMBL" id="LFJN01000004">
    <property type="protein sequence ID" value="KPI44157.1"/>
    <property type="molecule type" value="Genomic_DNA"/>
</dbReference>
<protein>
    <recommendedName>
        <fullName evidence="1">N-acetyltransferase domain-containing protein</fullName>
    </recommendedName>
</protein>
<sequence>MAVLSLHVLPKKVSNESQWEKFVGRTKPLRLQSLKNDPKSFISKYESEVKEPLSFWVGRLKDPKAWTVVMVSSPEKIGDDVDALLRDDVEWVAFCVMVDPSVGDEADGDKPEGKASADWFMAAVWLKDELRGKGAGKRLVQCGIDTARKADAERDFTGRVCVTHVVKGNEGAIELYKKVGFQLTDSESFVEKDGVKHHSYELKMAL</sequence>
<dbReference type="GO" id="GO:0016747">
    <property type="term" value="F:acyltransferase activity, transferring groups other than amino-acyl groups"/>
    <property type="evidence" value="ECO:0007669"/>
    <property type="project" value="InterPro"/>
</dbReference>
<gene>
    <name evidence="2" type="ORF">AB675_6298</name>
</gene>
<dbReference type="InterPro" id="IPR000182">
    <property type="entry name" value="GNAT_dom"/>
</dbReference>
<dbReference type="RefSeq" id="XP_018004120.1">
    <property type="nucleotide sequence ID" value="XM_018146578.1"/>
</dbReference>
<evidence type="ECO:0000259" key="1">
    <source>
        <dbReference type="PROSITE" id="PS51186"/>
    </source>
</evidence>
<evidence type="ECO:0000313" key="2">
    <source>
        <dbReference type="EMBL" id="KPI44157.1"/>
    </source>
</evidence>
<dbReference type="OrthoDB" id="41532at2759"/>
<dbReference type="CDD" id="cd04301">
    <property type="entry name" value="NAT_SF"/>
    <property type="match status" value="1"/>
</dbReference>
<feature type="domain" description="N-acetyltransferase" evidence="1">
    <location>
        <begin position="29"/>
        <end position="206"/>
    </location>
</feature>
<dbReference type="AlphaFoldDB" id="A0A0N1P2W8"/>
<evidence type="ECO:0000313" key="3">
    <source>
        <dbReference type="Proteomes" id="UP000038010"/>
    </source>
</evidence>
<keyword evidence="3" id="KW-1185">Reference proteome</keyword>